<keyword evidence="2" id="KW-0391">Immunity</keyword>
<dbReference type="OrthoDB" id="8947657at2759"/>
<sequence length="105" mass="11944">IKTALAMILWLRLDWLRGEKTVQQNPLFLGTWEGRNSTIFCNYSSSATDRLLWYRQVVGESLEFLFALLSNGAVKRDRRLTASLDQKAPQPLCHLLLCCGDTVLS</sequence>
<dbReference type="PANTHER" id="PTHR19343:SF13">
    <property type="entry name" value="T CELL RECEPTOR ALPHA VARIABLE 21"/>
    <property type="match status" value="1"/>
</dbReference>
<dbReference type="GO" id="GO:0002250">
    <property type="term" value="P:adaptive immune response"/>
    <property type="evidence" value="ECO:0007669"/>
    <property type="project" value="UniProtKB-KW"/>
</dbReference>
<dbReference type="FunCoup" id="A0A8I5ZUI7">
    <property type="interactions" value="402"/>
</dbReference>
<keyword evidence="4" id="KW-0675">Receptor</keyword>
<evidence type="ECO:0000256" key="3">
    <source>
        <dbReference type="ARBA" id="ARBA00023130"/>
    </source>
</evidence>
<feature type="signal peptide" evidence="7">
    <location>
        <begin position="1"/>
        <end position="18"/>
    </location>
</feature>
<dbReference type="RGD" id="150344974">
    <property type="gene designation" value="ENSRNOG00000066946"/>
</dbReference>
<proteinExistence type="predicted"/>
<dbReference type="InterPro" id="IPR051006">
    <property type="entry name" value="TCR_variable_domain"/>
</dbReference>
<accession>A0A8I5ZUI7</accession>
<evidence type="ECO:0000313" key="9">
    <source>
        <dbReference type="Proteomes" id="UP000002494"/>
    </source>
</evidence>
<evidence type="ECO:0000256" key="6">
    <source>
        <dbReference type="ARBA" id="ARBA00043266"/>
    </source>
</evidence>
<keyword evidence="6" id="KW-1279">T cell receptor</keyword>
<feature type="chain" id="PRO_5047001464" evidence="7">
    <location>
        <begin position="19"/>
        <end position="105"/>
    </location>
</feature>
<protein>
    <submittedName>
        <fullName evidence="8">Uncharacterized protein</fullName>
    </submittedName>
</protein>
<evidence type="ECO:0000256" key="2">
    <source>
        <dbReference type="ARBA" id="ARBA00022859"/>
    </source>
</evidence>
<dbReference type="SUPFAM" id="SSF48726">
    <property type="entry name" value="Immunoglobulin"/>
    <property type="match status" value="1"/>
</dbReference>
<dbReference type="Ensembl" id="ENSRNOT00000094424.2">
    <property type="protein sequence ID" value="ENSRNOP00000082210.2"/>
    <property type="gene ID" value="ENSRNOG00000066946.2"/>
</dbReference>
<keyword evidence="1 7" id="KW-0732">Signal</keyword>
<evidence type="ECO:0000313" key="8">
    <source>
        <dbReference type="Ensembl" id="ENSRNOP00000082210.2"/>
    </source>
</evidence>
<dbReference type="GeneTree" id="ENSGT00940000163224"/>
<dbReference type="AGR" id="RGD:150344974"/>
<dbReference type="PANTHER" id="PTHR19343">
    <property type="entry name" value="T CELL RECEPTOR ALPHA VARIABLE 1-2"/>
    <property type="match status" value="1"/>
</dbReference>
<keyword evidence="5" id="KW-0393">Immunoglobulin domain</keyword>
<keyword evidence="9" id="KW-1185">Reference proteome</keyword>
<evidence type="ECO:0000256" key="7">
    <source>
        <dbReference type="SAM" id="SignalP"/>
    </source>
</evidence>
<dbReference type="AlphaFoldDB" id="A0A8I5ZUI7"/>
<dbReference type="InterPro" id="IPR036179">
    <property type="entry name" value="Ig-like_dom_sf"/>
</dbReference>
<evidence type="ECO:0000256" key="1">
    <source>
        <dbReference type="ARBA" id="ARBA00022729"/>
    </source>
</evidence>
<gene>
    <name evidence="10" type="primary">ENSRNOG00000066946</name>
</gene>
<dbReference type="InterPro" id="IPR013783">
    <property type="entry name" value="Ig-like_fold"/>
</dbReference>
<dbReference type="Gene3D" id="2.60.40.10">
    <property type="entry name" value="Immunoglobulins"/>
    <property type="match status" value="1"/>
</dbReference>
<name>A0A8I5ZUI7_RAT</name>
<evidence type="ECO:0000313" key="10">
    <source>
        <dbReference type="RGD" id="150344974"/>
    </source>
</evidence>
<evidence type="ECO:0000256" key="4">
    <source>
        <dbReference type="ARBA" id="ARBA00023170"/>
    </source>
</evidence>
<dbReference type="OMA" id="TIYCNYS"/>
<dbReference type="GO" id="GO:0042101">
    <property type="term" value="C:T cell receptor complex"/>
    <property type="evidence" value="ECO:0007669"/>
    <property type="project" value="UniProtKB-KW"/>
</dbReference>
<evidence type="ECO:0000256" key="5">
    <source>
        <dbReference type="ARBA" id="ARBA00023319"/>
    </source>
</evidence>
<reference evidence="8" key="2">
    <citation type="submission" date="2025-08" db="UniProtKB">
        <authorList>
            <consortium name="Ensembl"/>
        </authorList>
    </citation>
    <scope>IDENTIFICATION</scope>
    <source>
        <strain evidence="8">Brown Norway</strain>
    </source>
</reference>
<reference evidence="8" key="3">
    <citation type="submission" date="2025-09" db="UniProtKB">
        <authorList>
            <consortium name="Ensembl"/>
        </authorList>
    </citation>
    <scope>IDENTIFICATION</scope>
    <source>
        <strain evidence="8">Brown Norway</strain>
    </source>
</reference>
<dbReference type="Proteomes" id="UP000002494">
    <property type="component" value="Chromosome 15"/>
</dbReference>
<organism evidence="8 9">
    <name type="scientific">Rattus norvegicus</name>
    <name type="common">Rat</name>
    <dbReference type="NCBI Taxonomy" id="10116"/>
    <lineage>
        <taxon>Eukaryota</taxon>
        <taxon>Metazoa</taxon>
        <taxon>Chordata</taxon>
        <taxon>Craniata</taxon>
        <taxon>Vertebrata</taxon>
        <taxon>Euteleostomi</taxon>
        <taxon>Mammalia</taxon>
        <taxon>Eutheria</taxon>
        <taxon>Euarchontoglires</taxon>
        <taxon>Glires</taxon>
        <taxon>Rodentia</taxon>
        <taxon>Myomorpha</taxon>
        <taxon>Muroidea</taxon>
        <taxon>Muridae</taxon>
        <taxon>Murinae</taxon>
        <taxon>Rattus</taxon>
    </lineage>
</organism>
<keyword evidence="3" id="KW-1064">Adaptive immunity</keyword>
<reference evidence="8" key="1">
    <citation type="submission" date="2024-01" db="EMBL/GenBank/DDBJ databases">
        <title>GRCr8: a new rat reference genome assembly contstructed from accurate long reads and long range scaffolding.</title>
        <authorList>
            <person name="Doris P.A."/>
            <person name="Kalbfleisch T."/>
            <person name="Li K."/>
            <person name="Howe K."/>
            <person name="Wood J."/>
        </authorList>
    </citation>
    <scope>NUCLEOTIDE SEQUENCE [LARGE SCALE GENOMIC DNA]</scope>
    <source>
        <strain evidence="8">Brown Norway</strain>
    </source>
</reference>